<dbReference type="PANTHER" id="PTHR22989">
    <property type="entry name" value="UNCHARACTERIZED DUF13 C.ELEGANS"/>
    <property type="match status" value="1"/>
</dbReference>
<dbReference type="Pfam" id="PF05050">
    <property type="entry name" value="Methyltransf_21"/>
    <property type="match status" value="1"/>
</dbReference>
<gene>
    <name evidence="2" type="ORF">PENTCL1PPCAC_29817</name>
</gene>
<dbReference type="AlphaFoldDB" id="A0AAV5UNB0"/>
<protein>
    <recommendedName>
        <fullName evidence="1">Methyltransferase FkbM domain-containing protein</fullName>
    </recommendedName>
</protein>
<evidence type="ECO:0000259" key="1">
    <source>
        <dbReference type="Pfam" id="PF05050"/>
    </source>
</evidence>
<proteinExistence type="predicted"/>
<evidence type="ECO:0000313" key="3">
    <source>
        <dbReference type="Proteomes" id="UP001432027"/>
    </source>
</evidence>
<evidence type="ECO:0000313" key="2">
    <source>
        <dbReference type="EMBL" id="GMT07643.1"/>
    </source>
</evidence>
<dbReference type="PANTHER" id="PTHR22989:SF3">
    <property type="entry name" value="METHYLTRANSFERASE FKBM DOMAIN-CONTAINING PROTEIN"/>
    <property type="match status" value="1"/>
</dbReference>
<accession>A0AAV5UNB0</accession>
<dbReference type="EMBL" id="BTSX01000006">
    <property type="protein sequence ID" value="GMT07643.1"/>
    <property type="molecule type" value="Genomic_DNA"/>
</dbReference>
<sequence>MRWSAKAVAMAVLLFFVVLLALRWLVVTIITNDDSLRPVVRGNAFYVHPRVQPNASIHSVETIPTYSLDDWRKCMDDQLTSYSSKEWESFTPTVETCSRNLAIIMPHAFNNKDERKYVYLAPPEKESVLVTIGIGTDIVAEEKLRLRCPNTKFYGADPISDPNEQLYSTLGEFFPFAIGKETKSSDASVLVNGVYTQRSISHLNIIAFLKYLVKHNFIDYLWLDAEGAEFGIYDMFYKNGAFDRENTIICQVNIENHCTNKEDKSAFMHFVKQLVKDGKYIIVKSLSRETFPYYNQLFFVNVESEYCVEKFKFGISQNEVVD</sequence>
<reference evidence="2" key="1">
    <citation type="submission" date="2023-10" db="EMBL/GenBank/DDBJ databases">
        <title>Genome assembly of Pristionchus species.</title>
        <authorList>
            <person name="Yoshida K."/>
            <person name="Sommer R.J."/>
        </authorList>
    </citation>
    <scope>NUCLEOTIDE SEQUENCE</scope>
    <source>
        <strain evidence="2">RS0144</strain>
    </source>
</reference>
<dbReference type="InterPro" id="IPR006342">
    <property type="entry name" value="FkbM_mtfrase"/>
</dbReference>
<feature type="domain" description="Methyltransferase FkbM" evidence="1">
    <location>
        <begin position="128"/>
        <end position="280"/>
    </location>
</feature>
<comment type="caution">
    <text evidence="2">The sequence shown here is derived from an EMBL/GenBank/DDBJ whole genome shotgun (WGS) entry which is preliminary data.</text>
</comment>
<organism evidence="2 3">
    <name type="scientific">Pristionchus entomophagus</name>
    <dbReference type="NCBI Taxonomy" id="358040"/>
    <lineage>
        <taxon>Eukaryota</taxon>
        <taxon>Metazoa</taxon>
        <taxon>Ecdysozoa</taxon>
        <taxon>Nematoda</taxon>
        <taxon>Chromadorea</taxon>
        <taxon>Rhabditida</taxon>
        <taxon>Rhabditina</taxon>
        <taxon>Diplogasteromorpha</taxon>
        <taxon>Diplogasteroidea</taxon>
        <taxon>Neodiplogasteridae</taxon>
        <taxon>Pristionchus</taxon>
    </lineage>
</organism>
<keyword evidence="3" id="KW-1185">Reference proteome</keyword>
<dbReference type="Proteomes" id="UP001432027">
    <property type="component" value="Unassembled WGS sequence"/>
</dbReference>
<name>A0AAV5UNB0_9BILA</name>